<dbReference type="GO" id="GO:0000166">
    <property type="term" value="F:nucleotide binding"/>
    <property type="evidence" value="ECO:0007669"/>
    <property type="project" value="InterPro"/>
</dbReference>
<sequence>MTLSVAVIGAGYFAGFHVEAWQRNPDVALKALIDLDRRKAENLLTEHGARQAVVAERLPEEGGFDIIDIAAPPVAHAELVRQALRTDARAIICQKPFCTSLEEAEAVTDEARKAGKLLVIHENFRFQPWYRVMRREIENGRIGQLYQVTFRLRPGDGQGAEAYLSRQPYFQKMERFLVHETAVHWIDTFRFLLGEPEDVFADLRKLNSVIAGEDAGYFIYRFGDGRRALFDGNRLADHAADNPRLTMGECLVEGSEGTIALDGFGRLTSRRRGAKEWQEIPLEFDKSRFGGDCVYFLQQHVSDHLLNGSAIENDAASYLRNIQIENAIYHSAETGSMVSLGPK</sequence>
<gene>
    <name evidence="3" type="ORF">EL18_03449</name>
</gene>
<accession>A0A084U5K3</accession>
<dbReference type="eggNOG" id="COG0673">
    <property type="taxonomic scope" value="Bacteria"/>
</dbReference>
<reference evidence="3 4" key="1">
    <citation type="submission" date="2014-05" db="EMBL/GenBank/DDBJ databases">
        <title>Draft Genome Sequence of Nitratireductor basaltis Strain UMTGB225, A Marine Bacterium Isolated from Green Barrel Tunicate.</title>
        <authorList>
            <person name="Gan H.Y."/>
        </authorList>
    </citation>
    <scope>NUCLEOTIDE SEQUENCE [LARGE SCALE GENOMIC DNA]</scope>
    <source>
        <strain evidence="3 4">UMTGB225</strain>
    </source>
</reference>
<dbReference type="PANTHER" id="PTHR43708:SF8">
    <property type="entry name" value="OXIDOREDUCTASE"/>
    <property type="match status" value="1"/>
</dbReference>
<dbReference type="STRING" id="472175.EL18_03449"/>
<proteinExistence type="predicted"/>
<evidence type="ECO:0000259" key="2">
    <source>
        <dbReference type="Pfam" id="PF22725"/>
    </source>
</evidence>
<comment type="caution">
    <text evidence="3">The sequence shown here is derived from an EMBL/GenBank/DDBJ whole genome shotgun (WGS) entry which is preliminary data.</text>
</comment>
<dbReference type="InterPro" id="IPR000683">
    <property type="entry name" value="Gfo/Idh/MocA-like_OxRdtase_N"/>
</dbReference>
<dbReference type="SUPFAM" id="SSF51735">
    <property type="entry name" value="NAD(P)-binding Rossmann-fold domains"/>
    <property type="match status" value="1"/>
</dbReference>
<dbReference type="SUPFAM" id="SSF55347">
    <property type="entry name" value="Glyceraldehyde-3-phosphate dehydrogenase-like, C-terminal domain"/>
    <property type="match status" value="1"/>
</dbReference>
<dbReference type="InterPro" id="IPR051317">
    <property type="entry name" value="Gfo/Idh/MocA_oxidoreduct"/>
</dbReference>
<feature type="domain" description="Gfo/Idh/MocA-like oxidoreductase N-terminal" evidence="1">
    <location>
        <begin position="4"/>
        <end position="119"/>
    </location>
</feature>
<dbReference type="AlphaFoldDB" id="A0A084U5K3"/>
<feature type="domain" description="GFO/IDH/MocA-like oxidoreductase" evidence="2">
    <location>
        <begin position="130"/>
        <end position="259"/>
    </location>
</feature>
<dbReference type="RefSeq" id="WP_036486970.1">
    <property type="nucleotide sequence ID" value="NZ_JMQM01000003.1"/>
</dbReference>
<dbReference type="Pfam" id="PF01408">
    <property type="entry name" value="GFO_IDH_MocA"/>
    <property type="match status" value="1"/>
</dbReference>
<dbReference type="Proteomes" id="UP000053675">
    <property type="component" value="Unassembled WGS sequence"/>
</dbReference>
<keyword evidence="4" id="KW-1185">Reference proteome</keyword>
<dbReference type="OrthoDB" id="9792935at2"/>
<organism evidence="3 4">
    <name type="scientific">Nitratireductor basaltis</name>
    <dbReference type="NCBI Taxonomy" id="472175"/>
    <lineage>
        <taxon>Bacteria</taxon>
        <taxon>Pseudomonadati</taxon>
        <taxon>Pseudomonadota</taxon>
        <taxon>Alphaproteobacteria</taxon>
        <taxon>Hyphomicrobiales</taxon>
        <taxon>Phyllobacteriaceae</taxon>
        <taxon>Nitratireductor</taxon>
    </lineage>
</organism>
<evidence type="ECO:0000259" key="1">
    <source>
        <dbReference type="Pfam" id="PF01408"/>
    </source>
</evidence>
<dbReference type="Gene3D" id="3.40.50.720">
    <property type="entry name" value="NAD(P)-binding Rossmann-like Domain"/>
    <property type="match status" value="1"/>
</dbReference>
<dbReference type="EMBL" id="JMQM01000003">
    <property type="protein sequence ID" value="KFB08239.1"/>
    <property type="molecule type" value="Genomic_DNA"/>
</dbReference>
<dbReference type="PATRIC" id="fig|472175.3.peg.3449"/>
<protein>
    <submittedName>
        <fullName evidence="3">Oxidoreductase domain protein</fullName>
    </submittedName>
</protein>
<name>A0A084U5K3_9HYPH</name>
<dbReference type="InterPro" id="IPR055170">
    <property type="entry name" value="GFO_IDH_MocA-like_dom"/>
</dbReference>
<evidence type="ECO:0000313" key="3">
    <source>
        <dbReference type="EMBL" id="KFB08239.1"/>
    </source>
</evidence>
<dbReference type="InterPro" id="IPR036291">
    <property type="entry name" value="NAD(P)-bd_dom_sf"/>
</dbReference>
<evidence type="ECO:0000313" key="4">
    <source>
        <dbReference type="Proteomes" id="UP000053675"/>
    </source>
</evidence>
<dbReference type="Gene3D" id="3.30.360.10">
    <property type="entry name" value="Dihydrodipicolinate Reductase, domain 2"/>
    <property type="match status" value="1"/>
</dbReference>
<dbReference type="Pfam" id="PF22725">
    <property type="entry name" value="GFO_IDH_MocA_C3"/>
    <property type="match status" value="1"/>
</dbReference>
<dbReference type="PANTHER" id="PTHR43708">
    <property type="entry name" value="CONSERVED EXPRESSED OXIDOREDUCTASE (EUROFUNG)"/>
    <property type="match status" value="1"/>
</dbReference>